<dbReference type="PROSITE" id="PS51471">
    <property type="entry name" value="FE2OG_OXY"/>
    <property type="match status" value="1"/>
</dbReference>
<evidence type="ECO:0000256" key="2">
    <source>
        <dbReference type="ARBA" id="ARBA00022723"/>
    </source>
</evidence>
<proteinExistence type="predicted"/>
<dbReference type="PANTHER" id="PTHR12117">
    <property type="entry name" value="HISTONE ACETYLTRANSFERASE COMPLEX"/>
    <property type="match status" value="1"/>
</dbReference>
<feature type="domain" description="Fe2OG dioxygenase" evidence="6">
    <location>
        <begin position="99"/>
        <end position="200"/>
    </location>
</feature>
<dbReference type="GO" id="GO:0031418">
    <property type="term" value="F:L-ascorbic acid binding"/>
    <property type="evidence" value="ECO:0007669"/>
    <property type="project" value="InterPro"/>
</dbReference>
<evidence type="ECO:0000256" key="5">
    <source>
        <dbReference type="ARBA" id="ARBA00023004"/>
    </source>
</evidence>
<dbReference type="InterPro" id="IPR006620">
    <property type="entry name" value="Pro_4_hyd_alph"/>
</dbReference>
<organism evidence="7">
    <name type="scientific">hydrothermal vent metagenome</name>
    <dbReference type="NCBI Taxonomy" id="652676"/>
    <lineage>
        <taxon>unclassified sequences</taxon>
        <taxon>metagenomes</taxon>
        <taxon>ecological metagenomes</taxon>
    </lineage>
</organism>
<keyword evidence="2" id="KW-0479">Metal-binding</keyword>
<dbReference type="EMBL" id="UOFE01000024">
    <property type="protein sequence ID" value="VAW52050.1"/>
    <property type="molecule type" value="Genomic_DNA"/>
</dbReference>
<evidence type="ECO:0000313" key="7">
    <source>
        <dbReference type="EMBL" id="VAW52050.1"/>
    </source>
</evidence>
<dbReference type="Gene3D" id="2.60.120.620">
    <property type="entry name" value="q2cbj1_9rhob like domain"/>
    <property type="match status" value="1"/>
</dbReference>
<gene>
    <name evidence="7" type="ORF">MNBD_GAMMA05-600</name>
</gene>
<keyword evidence="3" id="KW-0223">Dioxygenase</keyword>
<dbReference type="InterPro" id="IPR051842">
    <property type="entry name" value="uS12_prolyl_hydroxylase"/>
</dbReference>
<evidence type="ECO:0000259" key="6">
    <source>
        <dbReference type="PROSITE" id="PS51471"/>
    </source>
</evidence>
<dbReference type="GO" id="GO:0031543">
    <property type="term" value="F:peptidyl-proline dioxygenase activity"/>
    <property type="evidence" value="ECO:0007669"/>
    <property type="project" value="TreeGrafter"/>
</dbReference>
<dbReference type="InterPro" id="IPR039558">
    <property type="entry name" value="TPA1/OFD1_N"/>
</dbReference>
<dbReference type="InterPro" id="IPR005123">
    <property type="entry name" value="Oxoglu/Fe-dep_dioxygenase_dom"/>
</dbReference>
<dbReference type="GO" id="GO:0005506">
    <property type="term" value="F:iron ion binding"/>
    <property type="evidence" value="ECO:0007669"/>
    <property type="project" value="InterPro"/>
</dbReference>
<dbReference type="PANTHER" id="PTHR12117:SF0">
    <property type="entry name" value="PROLYL 3-HYDROXYLASE OGFOD1"/>
    <property type="match status" value="1"/>
</dbReference>
<protein>
    <recommendedName>
        <fullName evidence="6">Fe2OG dioxygenase domain-containing protein</fullName>
    </recommendedName>
</protein>
<reference evidence="7" key="1">
    <citation type="submission" date="2018-06" db="EMBL/GenBank/DDBJ databases">
        <authorList>
            <person name="Zhirakovskaya E."/>
        </authorList>
    </citation>
    <scope>NUCLEOTIDE SEQUENCE</scope>
</reference>
<dbReference type="Pfam" id="PF13661">
    <property type="entry name" value="2OG-FeII_Oxy_4"/>
    <property type="match status" value="1"/>
</dbReference>
<evidence type="ECO:0000256" key="1">
    <source>
        <dbReference type="ARBA" id="ARBA00001961"/>
    </source>
</evidence>
<comment type="cofactor">
    <cofactor evidence="1">
        <name>L-ascorbate</name>
        <dbReference type="ChEBI" id="CHEBI:38290"/>
    </cofactor>
</comment>
<dbReference type="GO" id="GO:0005737">
    <property type="term" value="C:cytoplasm"/>
    <property type="evidence" value="ECO:0007669"/>
    <property type="project" value="TreeGrafter"/>
</dbReference>
<keyword evidence="4" id="KW-0560">Oxidoreductase</keyword>
<dbReference type="AlphaFoldDB" id="A0A3B0WHT9"/>
<sequence>MLNPDYYNNPHVQQALTEKGIAVLDNALIPEKADALYDELMASNVWHREQIDRENEDGSRFIYKRNRIQFDSGAEPDTMIELRDYFRSDTCLDWVTLMSGLSCFDVEGSAASMSPGDFLGRHSDDVGGFGRVIAYILFLTKDWRESWGGELVFEPTNEVITPSFNKLVMFRVNKDSFHHVNTISENAVAPRLNIVGWFNKNTQRATGDSHKIFKPNWKMPKISIP</sequence>
<name>A0A3B0WHT9_9ZZZZ</name>
<dbReference type="GO" id="GO:0006449">
    <property type="term" value="P:regulation of translational termination"/>
    <property type="evidence" value="ECO:0007669"/>
    <property type="project" value="TreeGrafter"/>
</dbReference>
<evidence type="ECO:0000256" key="4">
    <source>
        <dbReference type="ARBA" id="ARBA00023002"/>
    </source>
</evidence>
<dbReference type="SMART" id="SM00702">
    <property type="entry name" value="P4Hc"/>
    <property type="match status" value="1"/>
</dbReference>
<evidence type="ECO:0000256" key="3">
    <source>
        <dbReference type="ARBA" id="ARBA00022964"/>
    </source>
</evidence>
<accession>A0A3B0WHT9</accession>
<keyword evidence="5" id="KW-0408">Iron</keyword>